<accession>A0ACB8DM38</accession>
<proteinExistence type="predicted"/>
<dbReference type="EMBL" id="CM023479">
    <property type="protein sequence ID" value="KAH7973418.1"/>
    <property type="molecule type" value="Genomic_DNA"/>
</dbReference>
<name>A0ACB8DM38_DERSI</name>
<protein>
    <submittedName>
        <fullName evidence="1">Uncharacterized protein</fullName>
    </submittedName>
</protein>
<evidence type="ECO:0000313" key="1">
    <source>
        <dbReference type="EMBL" id="KAH7973418.1"/>
    </source>
</evidence>
<organism evidence="1 2">
    <name type="scientific">Dermacentor silvarum</name>
    <name type="common">Tick</name>
    <dbReference type="NCBI Taxonomy" id="543639"/>
    <lineage>
        <taxon>Eukaryota</taxon>
        <taxon>Metazoa</taxon>
        <taxon>Ecdysozoa</taxon>
        <taxon>Arthropoda</taxon>
        <taxon>Chelicerata</taxon>
        <taxon>Arachnida</taxon>
        <taxon>Acari</taxon>
        <taxon>Parasitiformes</taxon>
        <taxon>Ixodida</taxon>
        <taxon>Ixodoidea</taxon>
        <taxon>Ixodidae</taxon>
        <taxon>Rhipicephalinae</taxon>
        <taxon>Dermacentor</taxon>
    </lineage>
</organism>
<keyword evidence="2" id="KW-1185">Reference proteome</keyword>
<reference evidence="1" key="1">
    <citation type="submission" date="2020-05" db="EMBL/GenBank/DDBJ databases">
        <title>Large-scale comparative analyses of tick genomes elucidate their genetic diversity and vector capacities.</title>
        <authorList>
            <person name="Jia N."/>
            <person name="Wang J."/>
            <person name="Shi W."/>
            <person name="Du L."/>
            <person name="Sun Y."/>
            <person name="Zhan W."/>
            <person name="Jiang J."/>
            <person name="Wang Q."/>
            <person name="Zhang B."/>
            <person name="Ji P."/>
            <person name="Sakyi L.B."/>
            <person name="Cui X."/>
            <person name="Yuan T."/>
            <person name="Jiang B."/>
            <person name="Yang W."/>
            <person name="Lam T.T.-Y."/>
            <person name="Chang Q."/>
            <person name="Ding S."/>
            <person name="Wang X."/>
            <person name="Zhu J."/>
            <person name="Ruan X."/>
            <person name="Zhao L."/>
            <person name="Wei J."/>
            <person name="Que T."/>
            <person name="Du C."/>
            <person name="Cheng J."/>
            <person name="Dai P."/>
            <person name="Han X."/>
            <person name="Huang E."/>
            <person name="Gao Y."/>
            <person name="Liu J."/>
            <person name="Shao H."/>
            <person name="Ye R."/>
            <person name="Li L."/>
            <person name="Wei W."/>
            <person name="Wang X."/>
            <person name="Wang C."/>
            <person name="Yang T."/>
            <person name="Huo Q."/>
            <person name="Li W."/>
            <person name="Guo W."/>
            <person name="Chen H."/>
            <person name="Zhou L."/>
            <person name="Ni X."/>
            <person name="Tian J."/>
            <person name="Zhou Y."/>
            <person name="Sheng Y."/>
            <person name="Liu T."/>
            <person name="Pan Y."/>
            <person name="Xia L."/>
            <person name="Li J."/>
            <person name="Zhao F."/>
            <person name="Cao W."/>
        </authorList>
    </citation>
    <scope>NUCLEOTIDE SEQUENCE</scope>
    <source>
        <strain evidence="1">Dsil-2018</strain>
    </source>
</reference>
<evidence type="ECO:0000313" key="2">
    <source>
        <dbReference type="Proteomes" id="UP000821865"/>
    </source>
</evidence>
<dbReference type="Proteomes" id="UP000821865">
    <property type="component" value="Chromosome 10"/>
</dbReference>
<gene>
    <name evidence="1" type="ORF">HPB49_000893</name>
</gene>
<sequence>MDGCVYTLTGFDDFFELRRVTFVKPMPAIRVCGVCGLLPSLTLMIPCGHVLCELCLAQIAKSEGCPFDRKTFSLADVRSITFSRSKLEQCLVFCSAEGGGYACGFLGQLSELRSHLSQCGSGEAKCGKCLRPVVRRFSVNHCRLCRGDNVPRKVELGTMDGQDKLGEQ</sequence>
<comment type="caution">
    <text evidence="1">The sequence shown here is derived from an EMBL/GenBank/DDBJ whole genome shotgun (WGS) entry which is preliminary data.</text>
</comment>